<gene>
    <name evidence="1" type="ORF">CYNAS_LOCUS2648</name>
</gene>
<comment type="caution">
    <text evidence="1">The sequence shown here is derived from an EMBL/GenBank/DDBJ whole genome shotgun (WGS) entry which is preliminary data.</text>
</comment>
<accession>A0AA36GK55</accession>
<reference evidence="1" key="1">
    <citation type="submission" date="2023-07" db="EMBL/GenBank/DDBJ databases">
        <authorList>
            <consortium name="CYATHOMIX"/>
        </authorList>
    </citation>
    <scope>NUCLEOTIDE SEQUENCE</scope>
    <source>
        <strain evidence="1">N/A</strain>
    </source>
</reference>
<evidence type="ECO:0000313" key="1">
    <source>
        <dbReference type="EMBL" id="CAJ0590665.1"/>
    </source>
</evidence>
<dbReference type="AlphaFoldDB" id="A0AA36GK55"/>
<proteinExistence type="predicted"/>
<dbReference type="Proteomes" id="UP001176961">
    <property type="component" value="Unassembled WGS sequence"/>
</dbReference>
<dbReference type="EMBL" id="CATQJL010000001">
    <property type="protein sequence ID" value="CAJ0590665.1"/>
    <property type="molecule type" value="Genomic_DNA"/>
</dbReference>
<evidence type="ECO:0000313" key="2">
    <source>
        <dbReference type="Proteomes" id="UP001176961"/>
    </source>
</evidence>
<keyword evidence="2" id="KW-1185">Reference proteome</keyword>
<sequence>MLRKIVKKVAEDFDDKIDNLNESDAPIVTPRLRTRLASQDIAASWALRAYAISTPTGGLSTKLATNFVATGRKSAFVYSDAALLLLYFNDGSFALVNGRMLRDSCIGITMSGLYSSAVDLFADENLSSSLLHCFDSVYAAFSYMLLCRRSNHATLLLRSLVIRYPLQSSIELEDPVYSPEGAMEEELHSPIDKAMEETTAPLLEYTETLQISYSPDVEHFEDVKECRCDEICKETIESLKHSSWRGDIRRRKN</sequence>
<protein>
    <submittedName>
        <fullName evidence="1">Uncharacterized protein</fullName>
    </submittedName>
</protein>
<organism evidence="1 2">
    <name type="scientific">Cylicocyclus nassatus</name>
    <name type="common">Nematode worm</name>
    <dbReference type="NCBI Taxonomy" id="53992"/>
    <lineage>
        <taxon>Eukaryota</taxon>
        <taxon>Metazoa</taxon>
        <taxon>Ecdysozoa</taxon>
        <taxon>Nematoda</taxon>
        <taxon>Chromadorea</taxon>
        <taxon>Rhabditida</taxon>
        <taxon>Rhabditina</taxon>
        <taxon>Rhabditomorpha</taxon>
        <taxon>Strongyloidea</taxon>
        <taxon>Strongylidae</taxon>
        <taxon>Cylicocyclus</taxon>
    </lineage>
</organism>
<name>A0AA36GK55_CYLNA</name>